<evidence type="ECO:0000313" key="2">
    <source>
        <dbReference type="Proteomes" id="UP000184050"/>
    </source>
</evidence>
<dbReference type="STRING" id="1168035.SAMN05444280_10743"/>
<gene>
    <name evidence="1" type="ORF">SAMN05444280_10743</name>
</gene>
<sequence length="32" mass="3906">MQITLTYPVVYENITTNTLAKLQYNLHFHKYF</sequence>
<accession>A0A1M6ELZ6</accession>
<dbReference type="AlphaFoldDB" id="A0A1M6ELZ6"/>
<dbReference type="Proteomes" id="UP000184050">
    <property type="component" value="Unassembled WGS sequence"/>
</dbReference>
<name>A0A1M6ELZ6_9BACT</name>
<proteinExistence type="predicted"/>
<reference evidence="1 2" key="1">
    <citation type="submission" date="2016-11" db="EMBL/GenBank/DDBJ databases">
        <authorList>
            <person name="Jaros S."/>
            <person name="Januszkiewicz K."/>
            <person name="Wedrychowicz H."/>
        </authorList>
    </citation>
    <scope>NUCLEOTIDE SEQUENCE [LARGE SCALE GENOMIC DNA]</scope>
    <source>
        <strain evidence="1 2">DSM 27063</strain>
    </source>
</reference>
<keyword evidence="2" id="KW-1185">Reference proteome</keyword>
<evidence type="ECO:0000313" key="1">
    <source>
        <dbReference type="EMBL" id="SHI86456.1"/>
    </source>
</evidence>
<dbReference type="EMBL" id="FQZE01000007">
    <property type="protein sequence ID" value="SHI86456.1"/>
    <property type="molecule type" value="Genomic_DNA"/>
</dbReference>
<protein>
    <submittedName>
        <fullName evidence="1">Uncharacterized protein</fullName>
    </submittedName>
</protein>
<organism evidence="1 2">
    <name type="scientific">Tangfeifania diversioriginum</name>
    <dbReference type="NCBI Taxonomy" id="1168035"/>
    <lineage>
        <taxon>Bacteria</taxon>
        <taxon>Pseudomonadati</taxon>
        <taxon>Bacteroidota</taxon>
        <taxon>Bacteroidia</taxon>
        <taxon>Marinilabiliales</taxon>
        <taxon>Prolixibacteraceae</taxon>
        <taxon>Tangfeifania</taxon>
    </lineage>
</organism>